<dbReference type="PANTHER" id="PTHR14000">
    <property type="entry name" value="FINGER CCCH DOMAIN PROTEIN, PUTATIVE (DUF3755)-RELATED"/>
    <property type="match status" value="1"/>
</dbReference>
<protein>
    <recommendedName>
        <fullName evidence="3">Myb-like domain-containing protein</fullName>
    </recommendedName>
</protein>
<evidence type="ECO:0008006" key="3">
    <source>
        <dbReference type="Google" id="ProtNLM"/>
    </source>
</evidence>
<accession>A0AAF0R677</accession>
<evidence type="ECO:0000313" key="2">
    <source>
        <dbReference type="Proteomes" id="UP001234989"/>
    </source>
</evidence>
<name>A0AAF0R677_SOLVR</name>
<dbReference type="Gene3D" id="1.10.10.60">
    <property type="entry name" value="Homeodomain-like"/>
    <property type="match status" value="1"/>
</dbReference>
<dbReference type="InterPro" id="IPR001005">
    <property type="entry name" value="SANT/Myb"/>
</dbReference>
<dbReference type="AlphaFoldDB" id="A0AAF0R677"/>
<dbReference type="GO" id="GO:0000976">
    <property type="term" value="F:transcription cis-regulatory region binding"/>
    <property type="evidence" value="ECO:0007669"/>
    <property type="project" value="UniProtKB-ARBA"/>
</dbReference>
<dbReference type="CDD" id="cd00167">
    <property type="entry name" value="SANT"/>
    <property type="match status" value="1"/>
</dbReference>
<dbReference type="InterPro" id="IPR022228">
    <property type="entry name" value="DUF3755"/>
</dbReference>
<gene>
    <name evidence="1" type="ORF">MTR67_025654</name>
</gene>
<keyword evidence="2" id="KW-1185">Reference proteome</keyword>
<dbReference type="EMBL" id="CP133617">
    <property type="protein sequence ID" value="WMV32269.1"/>
    <property type="molecule type" value="Genomic_DNA"/>
</dbReference>
<organism evidence="1 2">
    <name type="scientific">Solanum verrucosum</name>
    <dbReference type="NCBI Taxonomy" id="315347"/>
    <lineage>
        <taxon>Eukaryota</taxon>
        <taxon>Viridiplantae</taxon>
        <taxon>Streptophyta</taxon>
        <taxon>Embryophyta</taxon>
        <taxon>Tracheophyta</taxon>
        <taxon>Spermatophyta</taxon>
        <taxon>Magnoliopsida</taxon>
        <taxon>eudicotyledons</taxon>
        <taxon>Gunneridae</taxon>
        <taxon>Pentapetalae</taxon>
        <taxon>asterids</taxon>
        <taxon>lamiids</taxon>
        <taxon>Solanales</taxon>
        <taxon>Solanaceae</taxon>
        <taxon>Solanoideae</taxon>
        <taxon>Solaneae</taxon>
        <taxon>Solanum</taxon>
    </lineage>
</organism>
<dbReference type="Proteomes" id="UP001234989">
    <property type="component" value="Chromosome 6"/>
</dbReference>
<dbReference type="GO" id="GO:0010597">
    <property type="term" value="P:green leaf volatile biosynthetic process"/>
    <property type="evidence" value="ECO:0007669"/>
    <property type="project" value="UniProtKB-ARBA"/>
</dbReference>
<dbReference type="SUPFAM" id="SSF46689">
    <property type="entry name" value="Homeodomain-like"/>
    <property type="match status" value="1"/>
</dbReference>
<reference evidence="1" key="1">
    <citation type="submission" date="2023-08" db="EMBL/GenBank/DDBJ databases">
        <title>A de novo genome assembly of Solanum verrucosum Schlechtendal, a Mexican diploid species geographically isolated from the other diploid A-genome species in potato relatives.</title>
        <authorList>
            <person name="Hosaka K."/>
        </authorList>
    </citation>
    <scope>NUCLEOTIDE SEQUENCE</scope>
    <source>
        <tissue evidence="1">Young leaves</tissue>
    </source>
</reference>
<sequence length="212" mass="23731">MAALKHNAYLNNEWTPEEQSVLEELLAKYSSDSEMHCYVQIAMHLNGKCLRDVIFRCRWMSQNGKQGSDDISRKNKDKKEKLTDLMPKLTNIANQANASPNAQAILPMDSDGGIFYQAIGGLTGKLLEQNDQALDQISANFAACKIQENINLLLQTQSNIFNVVNNIYFCIICSASLNDSSEMKRMPPLPVKLIEELANSILQQPPPVQEKS</sequence>
<evidence type="ECO:0000313" key="1">
    <source>
        <dbReference type="EMBL" id="WMV32269.1"/>
    </source>
</evidence>
<dbReference type="PANTHER" id="PTHR14000:SF21">
    <property type="entry name" value="MYB-LIKE DOMAIN-CONTAINING PROTEIN"/>
    <property type="match status" value="1"/>
</dbReference>
<proteinExistence type="predicted"/>
<dbReference type="Pfam" id="PF12579">
    <property type="entry name" value="DUF3755"/>
    <property type="match status" value="1"/>
</dbReference>
<dbReference type="InterPro" id="IPR009057">
    <property type="entry name" value="Homeodomain-like_sf"/>
</dbReference>